<evidence type="ECO:0000313" key="3">
    <source>
        <dbReference type="WBParaSite" id="PSAMB.scaffold4195size15349.g23676.t1"/>
    </source>
</evidence>
<keyword evidence="2" id="KW-1185">Reference proteome</keyword>
<dbReference type="InterPro" id="IPR046345">
    <property type="entry name" value="TraB_PrgY-like"/>
</dbReference>
<dbReference type="CDD" id="cd14726">
    <property type="entry name" value="TraB_PrgY-like"/>
    <property type="match status" value="1"/>
</dbReference>
<dbReference type="WBParaSite" id="PSAMB.scaffold4195size15349.g23676.t1">
    <property type="protein sequence ID" value="PSAMB.scaffold4195size15349.g23676.t1"/>
    <property type="gene ID" value="PSAMB.scaffold4195size15349.g23676"/>
</dbReference>
<protein>
    <submittedName>
        <fullName evidence="3">TraB domain-containing protein</fullName>
    </submittedName>
</protein>
<reference evidence="3" key="1">
    <citation type="submission" date="2022-11" db="UniProtKB">
        <authorList>
            <consortium name="WormBaseParasite"/>
        </authorList>
    </citation>
    <scope>IDENTIFICATION</scope>
</reference>
<accession>A0A914WHN2</accession>
<organism evidence="2 3">
    <name type="scientific">Plectus sambesii</name>
    <dbReference type="NCBI Taxonomy" id="2011161"/>
    <lineage>
        <taxon>Eukaryota</taxon>
        <taxon>Metazoa</taxon>
        <taxon>Ecdysozoa</taxon>
        <taxon>Nematoda</taxon>
        <taxon>Chromadorea</taxon>
        <taxon>Plectida</taxon>
        <taxon>Plectina</taxon>
        <taxon>Plectoidea</taxon>
        <taxon>Plectidae</taxon>
        <taxon>Plectus</taxon>
    </lineage>
</organism>
<evidence type="ECO:0000313" key="2">
    <source>
        <dbReference type="Proteomes" id="UP000887566"/>
    </source>
</evidence>
<dbReference type="PANTHER" id="PTHR21530">
    <property type="entry name" value="PHEROMONE SHUTDOWN PROTEIN"/>
    <property type="match status" value="1"/>
</dbReference>
<dbReference type="InterPro" id="IPR002816">
    <property type="entry name" value="TraB/PrgY/GumN_fam"/>
</dbReference>
<feature type="region of interest" description="Disordered" evidence="1">
    <location>
        <begin position="34"/>
        <end position="94"/>
    </location>
</feature>
<proteinExistence type="predicted"/>
<name>A0A914WHN2_9BILA</name>
<feature type="compositionally biased region" description="Acidic residues" evidence="1">
    <location>
        <begin position="74"/>
        <end position="94"/>
    </location>
</feature>
<dbReference type="Pfam" id="PF01963">
    <property type="entry name" value="TraB_PrgY_gumN"/>
    <property type="match status" value="1"/>
</dbReference>
<evidence type="ECO:0000256" key="1">
    <source>
        <dbReference type="SAM" id="MobiDB-lite"/>
    </source>
</evidence>
<sequence>MDRSQAAEAPAPIPVIRYDGDGMDLTEEDIFKMKQLRPVPQGSDDPAEQSVMSVADSTSNFGEHVPSSDWVQDDREDLGDSVGSYEDDRDDDYDNEANRFYGNFVFNRRRATNPELPSSTVTVLNYPFEAPTAPEGENEEEFKRAFAESKAYLIGTAHFSPESQEDVIRTIEMTQPDLVMVELCPSRISILSMDEETLLAEAQNLNREKILMTIKQSGLVQGVMHVLLLSMSAHITKQLGMAPGGEFRAAYRGSQQVKGCRLILGDRPIQVTLQRALNSLNLWQKMRLFWHIIVSHKSSISQEDVERCKQSDLLEELLREMAGEFPDLTRIFVDERDQYMANGLRTLLRNTTVAKRAAMGSDTKWQPVTVVAVVGIGHVPGMVANWQKQVDITALLSVPTRSRWSRYTALAVKGALVGVTVYACYRFGSYATKYFVKK</sequence>
<feature type="compositionally biased region" description="Polar residues" evidence="1">
    <location>
        <begin position="50"/>
        <end position="61"/>
    </location>
</feature>
<dbReference type="Proteomes" id="UP000887566">
    <property type="component" value="Unplaced"/>
</dbReference>
<dbReference type="PANTHER" id="PTHR21530:SF7">
    <property type="entry name" value="TRAB DOMAIN-CONTAINING PROTEIN"/>
    <property type="match status" value="1"/>
</dbReference>
<feature type="region of interest" description="Disordered" evidence="1">
    <location>
        <begin position="1"/>
        <end position="21"/>
    </location>
</feature>
<dbReference type="AlphaFoldDB" id="A0A914WHN2"/>